<feature type="binding site" evidence="8">
    <location>
        <position position="136"/>
    </location>
    <ligand>
        <name>substrate</name>
    </ligand>
</feature>
<dbReference type="SUPFAM" id="SSF88697">
    <property type="entry name" value="PUA domain-like"/>
    <property type="match status" value="1"/>
</dbReference>
<keyword evidence="1 8" id="KW-0963">Cytoplasm</keyword>
<evidence type="ECO:0000259" key="9">
    <source>
        <dbReference type="SMART" id="SM00359"/>
    </source>
</evidence>
<feature type="domain" description="PUA" evidence="9">
    <location>
        <begin position="278"/>
        <end position="361"/>
    </location>
</feature>
<protein>
    <recommendedName>
        <fullName evidence="8">Glutamate 5-kinase</fullName>
        <ecNumber evidence="8">2.7.2.11</ecNumber>
    </recommendedName>
    <alternativeName>
        <fullName evidence="8">Gamma-glutamyl kinase</fullName>
        <shortName evidence="8">GK</shortName>
    </alternativeName>
</protein>
<comment type="pathway">
    <text evidence="8">Amino-acid biosynthesis; L-proline biosynthesis; L-glutamate 5-semialdehyde from L-glutamate: step 1/2.</text>
</comment>
<dbReference type="InterPro" id="IPR001057">
    <property type="entry name" value="Glu/AcGlu_kinase"/>
</dbReference>
<comment type="function">
    <text evidence="8">Catalyzes the transfer of a phosphate group to glutamate to form L-glutamate 5-phosphate.</text>
</comment>
<comment type="catalytic activity">
    <reaction evidence="8">
        <text>L-glutamate + ATP = L-glutamyl 5-phosphate + ADP</text>
        <dbReference type="Rhea" id="RHEA:14877"/>
        <dbReference type="ChEBI" id="CHEBI:29985"/>
        <dbReference type="ChEBI" id="CHEBI:30616"/>
        <dbReference type="ChEBI" id="CHEBI:58274"/>
        <dbReference type="ChEBI" id="CHEBI:456216"/>
        <dbReference type="EC" id="2.7.2.11"/>
    </reaction>
</comment>
<dbReference type="Pfam" id="PF01472">
    <property type="entry name" value="PUA"/>
    <property type="match status" value="1"/>
</dbReference>
<organism evidence="10 11">
    <name type="scientific">Trichocoleus desertorum GB2-A4</name>
    <dbReference type="NCBI Taxonomy" id="2933944"/>
    <lineage>
        <taxon>Bacteria</taxon>
        <taxon>Bacillati</taxon>
        <taxon>Cyanobacteriota</taxon>
        <taxon>Cyanophyceae</taxon>
        <taxon>Leptolyngbyales</taxon>
        <taxon>Trichocoleusaceae</taxon>
        <taxon>Trichocoleus</taxon>
    </lineage>
</organism>
<dbReference type="SUPFAM" id="SSF53633">
    <property type="entry name" value="Carbamate kinase-like"/>
    <property type="match status" value="1"/>
</dbReference>
<dbReference type="InterPro" id="IPR041739">
    <property type="entry name" value="G5K_ProB"/>
</dbReference>
<dbReference type="PRINTS" id="PR00474">
    <property type="entry name" value="GLU5KINASE"/>
</dbReference>
<evidence type="ECO:0000256" key="6">
    <source>
        <dbReference type="ARBA" id="ARBA00022777"/>
    </source>
</evidence>
<dbReference type="InterPro" id="IPR036393">
    <property type="entry name" value="AceGlu_kinase-like_sf"/>
</dbReference>
<dbReference type="InterPro" id="IPR015947">
    <property type="entry name" value="PUA-like_sf"/>
</dbReference>
<evidence type="ECO:0000256" key="3">
    <source>
        <dbReference type="ARBA" id="ARBA00022650"/>
    </source>
</evidence>
<dbReference type="Gene3D" id="3.40.1160.10">
    <property type="entry name" value="Acetylglutamate kinase-like"/>
    <property type="match status" value="2"/>
</dbReference>
<dbReference type="PROSITE" id="PS50890">
    <property type="entry name" value="PUA"/>
    <property type="match status" value="1"/>
</dbReference>
<sequence>MPQTLVIKIGTSSLTNPSTGYLALSTIAALVETLSQLRQLGHSVILVSSGAVGVGCARLGMTERPRTIALKQAVAAVGQGRLMRVYDDFFTSLQQPIAQVLLTRTDLVQRSRYLNAYGTFQELLRLGVIPIVNENDTVAVDELKFGDNDTLSALVASLVEADWLFLLTDVDRLYSADPRSNPDAQPISLVQSIEQLESLQVQVGDRGSRWGTGGMVTKITAARIATGAGVRTVITEGRSPQNLLKIVQGEPIGTHFEPQPQAASARKRWIAHGLLPAGKLYLDDGAVKVICQSGKSLLAAGIVEVEGEFQSQDAVQLCDRNGREIARGLVNYTSIELQRIRGCRSEAIPSILGYAAPETVVHRDNLVLSGQPSPNSPSLRVMVEEPDLPL</sequence>
<evidence type="ECO:0000313" key="10">
    <source>
        <dbReference type="EMBL" id="MEP0815802.1"/>
    </source>
</evidence>
<comment type="subcellular location">
    <subcellularLocation>
        <location evidence="8">Cytoplasm</location>
    </subcellularLocation>
</comment>
<dbReference type="CDD" id="cd04242">
    <property type="entry name" value="AAK_G5K_ProB"/>
    <property type="match status" value="1"/>
</dbReference>
<dbReference type="Proteomes" id="UP001464891">
    <property type="component" value="Unassembled WGS sequence"/>
</dbReference>
<dbReference type="PANTHER" id="PTHR43654:SF3">
    <property type="entry name" value="GLUTAMATE 5-KINASE"/>
    <property type="match status" value="1"/>
</dbReference>
<accession>A0ABV0J1Z6</accession>
<evidence type="ECO:0000256" key="8">
    <source>
        <dbReference type="HAMAP-Rule" id="MF_00456"/>
    </source>
</evidence>
<dbReference type="GO" id="GO:0004349">
    <property type="term" value="F:glutamate 5-kinase activity"/>
    <property type="evidence" value="ECO:0007669"/>
    <property type="project" value="UniProtKB-EC"/>
</dbReference>
<evidence type="ECO:0000256" key="7">
    <source>
        <dbReference type="ARBA" id="ARBA00022840"/>
    </source>
</evidence>
<evidence type="ECO:0000256" key="1">
    <source>
        <dbReference type="ARBA" id="ARBA00022490"/>
    </source>
</evidence>
<name>A0ABV0J1Z6_9CYAN</name>
<feature type="binding site" evidence="8">
    <location>
        <position position="49"/>
    </location>
    <ligand>
        <name>substrate</name>
    </ligand>
</feature>
<dbReference type="Gene3D" id="2.30.130.10">
    <property type="entry name" value="PUA domain"/>
    <property type="match status" value="1"/>
</dbReference>
<dbReference type="SMART" id="SM00359">
    <property type="entry name" value="PUA"/>
    <property type="match status" value="1"/>
</dbReference>
<evidence type="ECO:0000256" key="4">
    <source>
        <dbReference type="ARBA" id="ARBA00022679"/>
    </source>
</evidence>
<dbReference type="InterPro" id="IPR036974">
    <property type="entry name" value="PUA_sf"/>
</dbReference>
<dbReference type="PROSITE" id="PS00902">
    <property type="entry name" value="GLUTAMATE_5_KINASE"/>
    <property type="match status" value="1"/>
</dbReference>
<dbReference type="InterPro" id="IPR019797">
    <property type="entry name" value="Glutamate_5-kinase_CS"/>
</dbReference>
<feature type="binding site" evidence="8">
    <location>
        <position position="8"/>
    </location>
    <ligand>
        <name>ATP</name>
        <dbReference type="ChEBI" id="CHEBI:30616"/>
    </ligand>
</feature>
<dbReference type="HAMAP" id="MF_00456">
    <property type="entry name" value="ProB"/>
    <property type="match status" value="1"/>
</dbReference>
<dbReference type="EC" id="2.7.2.11" evidence="8"/>
<keyword evidence="4 8" id="KW-0808">Transferase</keyword>
<reference evidence="10 11" key="1">
    <citation type="submission" date="2022-04" db="EMBL/GenBank/DDBJ databases">
        <title>Positive selection, recombination, and allopatry shape intraspecific diversity of widespread and dominant cyanobacteria.</title>
        <authorList>
            <person name="Wei J."/>
            <person name="Shu W."/>
            <person name="Hu C."/>
        </authorList>
    </citation>
    <scope>NUCLEOTIDE SEQUENCE [LARGE SCALE GENOMIC DNA]</scope>
    <source>
        <strain evidence="10 11">GB2-A4</strain>
    </source>
</reference>
<dbReference type="InterPro" id="IPR001048">
    <property type="entry name" value="Asp/Glu/Uridylate_kinase"/>
</dbReference>
<dbReference type="RefSeq" id="WP_190431338.1">
    <property type="nucleotide sequence ID" value="NZ_JAMPKM010000001.1"/>
</dbReference>
<dbReference type="InterPro" id="IPR005715">
    <property type="entry name" value="Glu_5kinase/COase_Synthase"/>
</dbReference>
<gene>
    <name evidence="8 10" type="primary">proB</name>
    <name evidence="10" type="ORF">NC998_01690</name>
</gene>
<dbReference type="NCBIfam" id="TIGR01027">
    <property type="entry name" value="proB"/>
    <property type="match status" value="1"/>
</dbReference>
<comment type="similarity">
    <text evidence="8">Belongs to the glutamate 5-kinase family.</text>
</comment>
<comment type="caution">
    <text evidence="10">The sequence shown here is derived from an EMBL/GenBank/DDBJ whole genome shotgun (WGS) entry which is preliminary data.</text>
</comment>
<dbReference type="InterPro" id="IPR011529">
    <property type="entry name" value="Glu_5kinase"/>
</dbReference>
<keyword evidence="7 8" id="KW-0067">ATP-binding</keyword>
<proteinExistence type="inferred from homology"/>
<keyword evidence="3 8" id="KW-0641">Proline biosynthesis</keyword>
<keyword evidence="2 8" id="KW-0028">Amino-acid biosynthesis</keyword>
<dbReference type="EMBL" id="JAMPKM010000001">
    <property type="protein sequence ID" value="MEP0815802.1"/>
    <property type="molecule type" value="Genomic_DNA"/>
</dbReference>
<evidence type="ECO:0000313" key="11">
    <source>
        <dbReference type="Proteomes" id="UP001464891"/>
    </source>
</evidence>
<dbReference type="PANTHER" id="PTHR43654">
    <property type="entry name" value="GLUTAMATE 5-KINASE"/>
    <property type="match status" value="1"/>
</dbReference>
<dbReference type="Pfam" id="PF00696">
    <property type="entry name" value="AA_kinase"/>
    <property type="match status" value="1"/>
</dbReference>
<dbReference type="PIRSF" id="PIRSF000729">
    <property type="entry name" value="GK"/>
    <property type="match status" value="1"/>
</dbReference>
<feature type="binding site" evidence="8">
    <location>
        <begin position="168"/>
        <end position="169"/>
    </location>
    <ligand>
        <name>ATP</name>
        <dbReference type="ChEBI" id="CHEBI:30616"/>
    </ligand>
</feature>
<evidence type="ECO:0000256" key="5">
    <source>
        <dbReference type="ARBA" id="ARBA00022741"/>
    </source>
</evidence>
<evidence type="ECO:0000256" key="2">
    <source>
        <dbReference type="ARBA" id="ARBA00022605"/>
    </source>
</evidence>
<keyword evidence="11" id="KW-1185">Reference proteome</keyword>
<dbReference type="InterPro" id="IPR002478">
    <property type="entry name" value="PUA"/>
</dbReference>
<dbReference type="CDD" id="cd21157">
    <property type="entry name" value="PUA_G5K"/>
    <property type="match status" value="1"/>
</dbReference>
<keyword evidence="5 8" id="KW-0547">Nucleotide-binding</keyword>
<feature type="binding site" evidence="8">
    <location>
        <begin position="212"/>
        <end position="218"/>
    </location>
    <ligand>
        <name>ATP</name>
        <dbReference type="ChEBI" id="CHEBI:30616"/>
    </ligand>
</feature>
<feature type="binding site" evidence="8">
    <location>
        <position position="148"/>
    </location>
    <ligand>
        <name>substrate</name>
    </ligand>
</feature>
<keyword evidence="6 8" id="KW-0418">Kinase</keyword>